<dbReference type="AlphaFoldDB" id="A0A2U8T223"/>
<keyword evidence="1" id="KW-0614">Plasmid</keyword>
<dbReference type="EMBL" id="MH263654">
    <property type="protein sequence ID" value="AWM64084.1"/>
    <property type="molecule type" value="Genomic_DNA"/>
</dbReference>
<proteinExistence type="predicted"/>
<accession>A0A2U8T223</accession>
<evidence type="ECO:0000313" key="1">
    <source>
        <dbReference type="EMBL" id="AWM64084.1"/>
    </source>
</evidence>
<dbReference type="RefSeq" id="WP_168445002.1">
    <property type="nucleotide sequence ID" value="NZ_AP019549.1"/>
</dbReference>
<reference evidence="1" key="1">
    <citation type="submission" date="2018-04" db="EMBL/GenBank/DDBJ databases">
        <title>Outbreak of blaKPC-2 Positive Klebsiella pneumoniae ST11 in a neonate Unit in China.</title>
        <authorList>
            <person name="Dong D."/>
            <person name="Jia N."/>
            <person name="Zhang H."/>
            <person name="Zhao H."/>
            <person name="Liu Z."/>
            <person name="Zhu Y."/>
        </authorList>
    </citation>
    <scope>NUCLEOTIDE SEQUENCE</scope>
    <source>
        <strain evidence="1">QL24</strain>
        <plasmid evidence="1">pKPN-QL24</plasmid>
    </source>
</reference>
<sequence>MFEKGRHSLKEYFNNEMNSLRDFIHTPVSQAFRQVQKQLSATAFVVVLS</sequence>
<geneLocation type="plasmid" evidence="1">
    <name>pKPN-QL24</name>
</geneLocation>
<organism evidence="1">
    <name type="scientific">Klebsiella pneumoniae</name>
    <dbReference type="NCBI Taxonomy" id="573"/>
    <lineage>
        <taxon>Bacteria</taxon>
        <taxon>Pseudomonadati</taxon>
        <taxon>Pseudomonadota</taxon>
        <taxon>Gammaproteobacteria</taxon>
        <taxon>Enterobacterales</taxon>
        <taxon>Enterobacteriaceae</taxon>
        <taxon>Klebsiella/Raoultella group</taxon>
        <taxon>Klebsiella</taxon>
        <taxon>Klebsiella pneumoniae complex</taxon>
    </lineage>
</organism>
<name>A0A2U8T223_KLEPN</name>
<protein>
    <submittedName>
        <fullName evidence="1">Uncharacterized protein</fullName>
    </submittedName>
</protein>